<evidence type="ECO:0000313" key="5">
    <source>
        <dbReference type="Proteomes" id="UP000758603"/>
    </source>
</evidence>
<dbReference type="GO" id="GO:0008270">
    <property type="term" value="F:zinc ion binding"/>
    <property type="evidence" value="ECO:0007669"/>
    <property type="project" value="UniProtKB-KW"/>
</dbReference>
<feature type="signal peptide" evidence="2">
    <location>
        <begin position="1"/>
        <end position="23"/>
    </location>
</feature>
<dbReference type="SMART" id="SM00184">
    <property type="entry name" value="RING"/>
    <property type="match status" value="1"/>
</dbReference>
<keyword evidence="2" id="KW-0732">Signal</keyword>
<accession>A0A9P8ZT74</accession>
<dbReference type="OrthoDB" id="8062037at2759"/>
<reference evidence="4" key="1">
    <citation type="journal article" date="2021" name="Nat. Commun.">
        <title>Genetic determinants of endophytism in the Arabidopsis root mycobiome.</title>
        <authorList>
            <person name="Mesny F."/>
            <person name="Miyauchi S."/>
            <person name="Thiergart T."/>
            <person name="Pickel B."/>
            <person name="Atanasova L."/>
            <person name="Karlsson M."/>
            <person name="Huettel B."/>
            <person name="Barry K.W."/>
            <person name="Haridas S."/>
            <person name="Chen C."/>
            <person name="Bauer D."/>
            <person name="Andreopoulos W."/>
            <person name="Pangilinan J."/>
            <person name="LaButti K."/>
            <person name="Riley R."/>
            <person name="Lipzen A."/>
            <person name="Clum A."/>
            <person name="Drula E."/>
            <person name="Henrissat B."/>
            <person name="Kohler A."/>
            <person name="Grigoriev I.V."/>
            <person name="Martin F.M."/>
            <person name="Hacquard S."/>
        </authorList>
    </citation>
    <scope>NUCLEOTIDE SEQUENCE</scope>
    <source>
        <strain evidence="4">MPI-SDFR-AT-0073</strain>
    </source>
</reference>
<feature type="domain" description="RING-type" evidence="3">
    <location>
        <begin position="111"/>
        <end position="154"/>
    </location>
</feature>
<dbReference type="SUPFAM" id="SSF57850">
    <property type="entry name" value="RING/U-box"/>
    <property type="match status" value="1"/>
</dbReference>
<feature type="chain" id="PRO_5040197672" description="RING-type domain-containing protein" evidence="2">
    <location>
        <begin position="24"/>
        <end position="530"/>
    </location>
</feature>
<keyword evidence="1" id="KW-0863">Zinc-finger</keyword>
<keyword evidence="1" id="KW-0862">Zinc</keyword>
<dbReference type="InterPro" id="IPR013083">
    <property type="entry name" value="Znf_RING/FYVE/PHD"/>
</dbReference>
<evidence type="ECO:0000256" key="2">
    <source>
        <dbReference type="SAM" id="SignalP"/>
    </source>
</evidence>
<name>A0A9P8ZT74_9PEZI</name>
<evidence type="ECO:0000256" key="1">
    <source>
        <dbReference type="PROSITE-ProRule" id="PRU00175"/>
    </source>
</evidence>
<dbReference type="CDD" id="cd16448">
    <property type="entry name" value="RING-H2"/>
    <property type="match status" value="1"/>
</dbReference>
<evidence type="ECO:0000259" key="3">
    <source>
        <dbReference type="PROSITE" id="PS50089"/>
    </source>
</evidence>
<dbReference type="GeneID" id="70138152"/>
<keyword evidence="1" id="KW-0479">Metal-binding</keyword>
<evidence type="ECO:0000313" key="4">
    <source>
        <dbReference type="EMBL" id="KAH6648800.1"/>
    </source>
</evidence>
<dbReference type="Gene3D" id="3.30.40.10">
    <property type="entry name" value="Zinc/RING finger domain, C3HC4 (zinc finger)"/>
    <property type="match status" value="1"/>
</dbReference>
<comment type="caution">
    <text evidence="4">The sequence shown here is derived from an EMBL/GenBank/DDBJ whole genome shotgun (WGS) entry which is preliminary data.</text>
</comment>
<dbReference type="InterPro" id="IPR001841">
    <property type="entry name" value="Znf_RING"/>
</dbReference>
<dbReference type="AlphaFoldDB" id="A0A9P8ZT74"/>
<dbReference type="EMBL" id="JAGPXC010000007">
    <property type="protein sequence ID" value="KAH6648800.1"/>
    <property type="molecule type" value="Genomic_DNA"/>
</dbReference>
<gene>
    <name evidence="4" type="ORF">BKA67DRAFT_694083</name>
</gene>
<dbReference type="RefSeq" id="XP_045955307.1">
    <property type="nucleotide sequence ID" value="XM_046109261.1"/>
</dbReference>
<organism evidence="4 5">
    <name type="scientific">Truncatella angustata</name>
    <dbReference type="NCBI Taxonomy" id="152316"/>
    <lineage>
        <taxon>Eukaryota</taxon>
        <taxon>Fungi</taxon>
        <taxon>Dikarya</taxon>
        <taxon>Ascomycota</taxon>
        <taxon>Pezizomycotina</taxon>
        <taxon>Sordariomycetes</taxon>
        <taxon>Xylariomycetidae</taxon>
        <taxon>Amphisphaeriales</taxon>
        <taxon>Sporocadaceae</taxon>
        <taxon>Truncatella</taxon>
    </lineage>
</organism>
<proteinExistence type="predicted"/>
<dbReference type="Pfam" id="PF13639">
    <property type="entry name" value="zf-RING_2"/>
    <property type="match status" value="1"/>
</dbReference>
<protein>
    <recommendedName>
        <fullName evidence="3">RING-type domain-containing protein</fullName>
    </recommendedName>
</protein>
<keyword evidence="5" id="KW-1185">Reference proteome</keyword>
<sequence>MIRTSTGVLKAIILSFIRFCGMPLDFLDDLPIQAKPSAMSVNNSSQNQPISSKYQEWLTTEYEFWHDHKVKEPVPENGGPRHFPLSDYKQEEMDLMEYDFASPSDIPQATCGICRDFRPKSTFTCLPCGHRFYYKCLKKWLNDPHFNKLCPMCRRIGPEYACGHDIHGQIRAGNMITADSVKGKCYEACPGKFNINDINRWINQERQPPIQIVLWLAGEARHPPEVLEWARQSTNGINNIRLLKDNEEPNEEKFIVWFVEEIMEVAIKPIWPVWLVEAGNLRSLGFVRRNHRATQGLVRHFEHIYPARAGAYPGLKGREWIRRDIDKGNHIARGEILVGPLMNPSMWAVRRLHIVDLRREMVAYGEATNHKAADCAAEKLIKRAQQLGSVVMDQESNYLRRLAENESMAPRILDDEKTTGSNDTAALLPMLQSDIEQAEKDREACWKEYSSAFKKMLCLEKELDQHRGKYHPSRLMAPRNAYLDPIMTERALVFRETADDTLDKIIKEIDCWLDAIEEHYPKLLSMIRTN</sequence>
<dbReference type="Proteomes" id="UP000758603">
    <property type="component" value="Unassembled WGS sequence"/>
</dbReference>
<dbReference type="PROSITE" id="PS50089">
    <property type="entry name" value="ZF_RING_2"/>
    <property type="match status" value="1"/>
</dbReference>